<comment type="cofactor">
    <cofactor evidence="1 16 17">
        <name>Na(+)</name>
        <dbReference type="ChEBI" id="CHEBI:29101"/>
    </cofactor>
</comment>
<dbReference type="InterPro" id="IPR005899">
    <property type="entry name" value="Na_pump_deCOase"/>
</dbReference>
<keyword evidence="12 16" id="KW-0406">Ion transport</keyword>
<evidence type="ECO:0000256" key="15">
    <source>
        <dbReference type="ARBA" id="ARBA00048176"/>
    </source>
</evidence>
<dbReference type="AlphaFoldDB" id="A0AAJ0XA26"/>
<keyword evidence="7 16" id="KW-1003">Cell membrane</keyword>
<keyword evidence="13 16" id="KW-0472">Membrane</keyword>
<comment type="caution">
    <text evidence="18">The sequence shown here is derived from an EMBL/GenBank/DDBJ whole genome shotgun (WGS) entry which is preliminary data.</text>
</comment>
<dbReference type="RefSeq" id="WP_200346590.1">
    <property type="nucleotide sequence ID" value="NZ_NRSJ01000021.1"/>
</dbReference>
<feature type="transmembrane region" description="Helical" evidence="16 17">
    <location>
        <begin position="12"/>
        <end position="32"/>
    </location>
</feature>
<keyword evidence="11 16" id="KW-0915">Sodium</keyword>
<keyword evidence="6 16" id="KW-0813">Transport</keyword>
<protein>
    <recommendedName>
        <fullName evidence="16">Probable oxaloacetate decarboxylase gamma chain</fullName>
        <ecNumber evidence="16">7.2.4.2</ecNumber>
    </recommendedName>
</protein>
<comment type="similarity">
    <text evidence="4 16 17">Belongs to the OadG family.</text>
</comment>
<dbReference type="GO" id="GO:0036376">
    <property type="term" value="P:sodium ion export across plasma membrane"/>
    <property type="evidence" value="ECO:0007669"/>
    <property type="project" value="InterPro"/>
</dbReference>
<evidence type="ECO:0000256" key="5">
    <source>
        <dbReference type="ARBA" id="ARBA00011869"/>
    </source>
</evidence>
<evidence type="ECO:0000256" key="17">
    <source>
        <dbReference type="RuleBase" id="RU004278"/>
    </source>
</evidence>
<dbReference type="InterPro" id="IPR023424">
    <property type="entry name" value="OadG"/>
</dbReference>
<evidence type="ECO:0000256" key="14">
    <source>
        <dbReference type="ARBA" id="ARBA00023201"/>
    </source>
</evidence>
<accession>A0AAJ0XA26</accession>
<dbReference type="Proteomes" id="UP001296776">
    <property type="component" value="Unassembled WGS sequence"/>
</dbReference>
<dbReference type="Pfam" id="PF04277">
    <property type="entry name" value="OAD_gamma"/>
    <property type="match status" value="1"/>
</dbReference>
<dbReference type="GO" id="GO:0015451">
    <property type="term" value="F:decarboxylation-driven active transmembrane transporter activity"/>
    <property type="evidence" value="ECO:0007669"/>
    <property type="project" value="UniProtKB-EC"/>
</dbReference>
<sequence length="86" mass="8949">MPETSLINESLSLMAIGMGIVFSFLLLLVVLLRAMSWIAGRLSPGLPEASAPSAAVSTGSDAVSASNDELIAVISAAIARYRSSRR</sequence>
<name>A0AAJ0XA26_9GAMM</name>
<evidence type="ECO:0000256" key="8">
    <source>
        <dbReference type="ARBA" id="ARBA00022692"/>
    </source>
</evidence>
<evidence type="ECO:0000256" key="16">
    <source>
        <dbReference type="HAMAP-Rule" id="MF_00404"/>
    </source>
</evidence>
<reference evidence="18" key="2">
    <citation type="journal article" date="2020" name="Microorganisms">
        <title>Osmotic Adaptation and Compatible Solute Biosynthesis of Phototrophic Bacteria as Revealed from Genome Analyses.</title>
        <authorList>
            <person name="Imhoff J.F."/>
            <person name="Rahn T."/>
            <person name="Kunzel S."/>
            <person name="Keller A."/>
            <person name="Neulinger S.C."/>
        </authorList>
    </citation>
    <scope>NUCLEOTIDE SEQUENCE</scope>
    <source>
        <strain evidence="18">DSM 11080</strain>
    </source>
</reference>
<keyword evidence="14 16" id="KW-0739">Sodium transport</keyword>
<dbReference type="GO" id="GO:0015081">
    <property type="term" value="F:sodium ion transmembrane transporter activity"/>
    <property type="evidence" value="ECO:0007669"/>
    <property type="project" value="UniProtKB-UniRule"/>
</dbReference>
<evidence type="ECO:0000256" key="3">
    <source>
        <dbReference type="ARBA" id="ARBA00004162"/>
    </source>
</evidence>
<evidence type="ECO:0000256" key="13">
    <source>
        <dbReference type="ARBA" id="ARBA00023136"/>
    </source>
</evidence>
<evidence type="ECO:0000256" key="1">
    <source>
        <dbReference type="ARBA" id="ARBA00001959"/>
    </source>
</evidence>
<keyword evidence="9 16" id="KW-1278">Translocase</keyword>
<comment type="subunit">
    <text evidence="5 16">Heterotrimer of an alpha, a beta and a gamma subunit.</text>
</comment>
<evidence type="ECO:0000256" key="4">
    <source>
        <dbReference type="ARBA" id="ARBA00005844"/>
    </source>
</evidence>
<evidence type="ECO:0000256" key="9">
    <source>
        <dbReference type="ARBA" id="ARBA00022967"/>
    </source>
</evidence>
<keyword evidence="10 16" id="KW-1133">Transmembrane helix</keyword>
<proteinExistence type="inferred from homology"/>
<dbReference type="GO" id="GO:0008948">
    <property type="term" value="F:oxaloacetate decarboxylase activity"/>
    <property type="evidence" value="ECO:0007669"/>
    <property type="project" value="UniProtKB-UniRule"/>
</dbReference>
<evidence type="ECO:0000256" key="10">
    <source>
        <dbReference type="ARBA" id="ARBA00022989"/>
    </source>
</evidence>
<dbReference type="EMBL" id="NRSJ01000021">
    <property type="protein sequence ID" value="MBK1705381.1"/>
    <property type="molecule type" value="Genomic_DNA"/>
</dbReference>
<organism evidence="18 19">
    <name type="scientific">Halochromatium glycolicum</name>
    <dbReference type="NCBI Taxonomy" id="85075"/>
    <lineage>
        <taxon>Bacteria</taxon>
        <taxon>Pseudomonadati</taxon>
        <taxon>Pseudomonadota</taxon>
        <taxon>Gammaproteobacteria</taxon>
        <taxon>Chromatiales</taxon>
        <taxon>Chromatiaceae</taxon>
        <taxon>Halochromatium</taxon>
    </lineage>
</organism>
<evidence type="ECO:0000313" key="18">
    <source>
        <dbReference type="EMBL" id="MBK1705381.1"/>
    </source>
</evidence>
<evidence type="ECO:0000256" key="2">
    <source>
        <dbReference type="ARBA" id="ARBA00003002"/>
    </source>
</evidence>
<comment type="function">
    <text evidence="2 16 17">Catalyzes the decarboxylation of oxaloacetate coupled to Na(+) translocation.</text>
</comment>
<comment type="subcellular location">
    <subcellularLocation>
        <location evidence="3 16 17">Cell membrane</location>
        <topology evidence="3 16 17">Single-pass membrane protein</topology>
    </subcellularLocation>
</comment>
<keyword evidence="8 16" id="KW-0812">Transmembrane</keyword>
<evidence type="ECO:0000256" key="11">
    <source>
        <dbReference type="ARBA" id="ARBA00023053"/>
    </source>
</evidence>
<dbReference type="EC" id="7.2.4.2" evidence="16"/>
<reference evidence="18" key="1">
    <citation type="submission" date="2017-08" db="EMBL/GenBank/DDBJ databases">
        <authorList>
            <person name="Imhoff J.F."/>
            <person name="Rahn T."/>
            <person name="Kuenzel S."/>
            <person name="Neulinger S.C."/>
        </authorList>
    </citation>
    <scope>NUCLEOTIDE SEQUENCE</scope>
    <source>
        <strain evidence="18">DSM 11080</strain>
    </source>
</reference>
<dbReference type="HAMAP" id="MF_00404">
    <property type="entry name" value="OadG"/>
    <property type="match status" value="1"/>
</dbReference>
<gene>
    <name evidence="16" type="primary">oadG</name>
    <name evidence="18" type="ORF">CKO40_12690</name>
</gene>
<keyword evidence="19" id="KW-1185">Reference proteome</keyword>
<evidence type="ECO:0000256" key="12">
    <source>
        <dbReference type="ARBA" id="ARBA00023065"/>
    </source>
</evidence>
<dbReference type="NCBIfam" id="TIGR01195">
    <property type="entry name" value="oadG_fam"/>
    <property type="match status" value="1"/>
</dbReference>
<evidence type="ECO:0000256" key="6">
    <source>
        <dbReference type="ARBA" id="ARBA00022448"/>
    </source>
</evidence>
<evidence type="ECO:0000256" key="7">
    <source>
        <dbReference type="ARBA" id="ARBA00022475"/>
    </source>
</evidence>
<evidence type="ECO:0000313" key="19">
    <source>
        <dbReference type="Proteomes" id="UP001296776"/>
    </source>
</evidence>
<dbReference type="GO" id="GO:0005886">
    <property type="term" value="C:plasma membrane"/>
    <property type="evidence" value="ECO:0007669"/>
    <property type="project" value="UniProtKB-SubCell"/>
</dbReference>
<comment type="catalytic activity">
    <reaction evidence="15 16 17">
        <text>oxaloacetate + 2 Na(+)(in) + H(+) = pyruvate + 2 Na(+)(out) + CO2</text>
        <dbReference type="Rhea" id="RHEA:57724"/>
        <dbReference type="ChEBI" id="CHEBI:15361"/>
        <dbReference type="ChEBI" id="CHEBI:15378"/>
        <dbReference type="ChEBI" id="CHEBI:16452"/>
        <dbReference type="ChEBI" id="CHEBI:16526"/>
        <dbReference type="ChEBI" id="CHEBI:29101"/>
        <dbReference type="EC" id="7.2.4.2"/>
    </reaction>
</comment>